<dbReference type="PANTHER" id="PTHR43881:SF1">
    <property type="entry name" value="GAMMA-GLUTAMYLTRANSPEPTIDASE (AFU_ORTHOLOGUE AFUA_4G13580)"/>
    <property type="match status" value="1"/>
</dbReference>
<dbReference type="GO" id="GO:0016740">
    <property type="term" value="F:transferase activity"/>
    <property type="evidence" value="ECO:0007669"/>
    <property type="project" value="UniProtKB-KW"/>
</dbReference>
<dbReference type="AlphaFoldDB" id="A0A317FMC6"/>
<dbReference type="InterPro" id="IPR043137">
    <property type="entry name" value="GGT_ssub_C"/>
</dbReference>
<dbReference type="InterPro" id="IPR043138">
    <property type="entry name" value="GGT_lsub"/>
</dbReference>
<gene>
    <name evidence="2" type="ORF">DFH01_05210</name>
</gene>
<feature type="compositionally biased region" description="Low complexity" evidence="1">
    <location>
        <begin position="7"/>
        <end position="16"/>
    </location>
</feature>
<comment type="caution">
    <text evidence="2">The sequence shown here is derived from an EMBL/GenBank/DDBJ whole genome shotgun (WGS) entry which is preliminary data.</text>
</comment>
<evidence type="ECO:0000256" key="1">
    <source>
        <dbReference type="SAM" id="MobiDB-lite"/>
    </source>
</evidence>
<dbReference type="SUPFAM" id="SSF56235">
    <property type="entry name" value="N-terminal nucleophile aminohydrolases (Ntn hydrolases)"/>
    <property type="match status" value="1"/>
</dbReference>
<reference evidence="3" key="1">
    <citation type="submission" date="2018-05" db="EMBL/GenBank/DDBJ databases">
        <authorList>
            <person name="Du Z."/>
            <person name="Wang X."/>
        </authorList>
    </citation>
    <scope>NUCLEOTIDE SEQUENCE [LARGE SCALE GENOMIC DNA]</scope>
    <source>
        <strain evidence="3">CQN31</strain>
    </source>
</reference>
<dbReference type="InterPro" id="IPR052896">
    <property type="entry name" value="GGT-like_enzyme"/>
</dbReference>
<evidence type="ECO:0000313" key="3">
    <source>
        <dbReference type="Proteomes" id="UP000245765"/>
    </source>
</evidence>
<dbReference type="Pfam" id="PF01019">
    <property type="entry name" value="G_glu_transpept"/>
    <property type="match status" value="1"/>
</dbReference>
<dbReference type="PANTHER" id="PTHR43881">
    <property type="entry name" value="GAMMA-GLUTAMYLTRANSPEPTIDASE (AFU_ORTHOLOGUE AFUA_4G13580)"/>
    <property type="match status" value="1"/>
</dbReference>
<accession>A0A317FMC6</accession>
<feature type="region of interest" description="Disordered" evidence="1">
    <location>
        <begin position="1"/>
        <end position="29"/>
    </location>
</feature>
<dbReference type="EMBL" id="QGNA01000001">
    <property type="protein sequence ID" value="PWS38668.1"/>
    <property type="molecule type" value="Genomic_DNA"/>
</dbReference>
<keyword evidence="2" id="KW-0808">Transferase</keyword>
<proteinExistence type="predicted"/>
<dbReference type="PRINTS" id="PR01210">
    <property type="entry name" value="GGTRANSPTASE"/>
</dbReference>
<dbReference type="Gene3D" id="3.60.20.40">
    <property type="match status" value="1"/>
</dbReference>
<dbReference type="Gene3D" id="1.10.246.130">
    <property type="match status" value="1"/>
</dbReference>
<keyword evidence="3" id="KW-1185">Reference proteome</keyword>
<dbReference type="Proteomes" id="UP000245765">
    <property type="component" value="Unassembled WGS sequence"/>
</dbReference>
<name>A0A317FMC6_9PROT</name>
<sequence>MGHARHAGADAAAGRVHAGHHGPARPVSAPYRARGYATRHAAAATHHLAAQAAGRVLDAGGNAVDAGVAGGLVLNVVQGEFCHFAGVAPIIVWPPGDAAPSVIAGVGPWPRRADAEVFRRAHGGRIPEGVLRTVVPAAPDAWITALARFGTMSFGEVASQAIAYARDGFRATELFCEVVREFEAGFRASPGSAAVFLPEGRLPRPGELIRMTELAATLEFLAGEERAAAARGRVAALQAARDAFYRGDIAARIAAFYAEQGGWLARADLAGFAVPVESAASARAFGTDVHMCGAWSQGPVLGMALVNAAPLLPPGRGLSDPEAVHAMAESYALAFSDRHASFGDPDFVAVPLDRLLDPAYGAARARLVQPDRAFGDMPPAGVAAPIQRPAAAARWTEPELDTAFICTVDRHGGLFAATPSDGCFAGPMVPGTGLCPSSRGSQSWTDPAHPACLGPGRRPRLTTSPAMARLPDGRRMAFGTPGDDVQPQAMGQVLLRIVREGMPAQDAVEAPRFATMSFPRSSDPHEHFPGRVAIEARYGEAVLGWMRDAGHRVAPWAEWDWRAGSVGVAITDAAGRIEAAADPRRPSGVSAR</sequence>
<organism evidence="2 3">
    <name type="scientific">Falsiroseomonas bella</name>
    <dbReference type="NCBI Taxonomy" id="2184016"/>
    <lineage>
        <taxon>Bacteria</taxon>
        <taxon>Pseudomonadati</taxon>
        <taxon>Pseudomonadota</taxon>
        <taxon>Alphaproteobacteria</taxon>
        <taxon>Acetobacterales</taxon>
        <taxon>Roseomonadaceae</taxon>
        <taxon>Falsiroseomonas</taxon>
    </lineage>
</organism>
<protein>
    <submittedName>
        <fullName evidence="2">Gamma-glutamyltransferase</fullName>
    </submittedName>
</protein>
<evidence type="ECO:0000313" key="2">
    <source>
        <dbReference type="EMBL" id="PWS38668.1"/>
    </source>
</evidence>
<dbReference type="InterPro" id="IPR029055">
    <property type="entry name" value="Ntn_hydrolases_N"/>
</dbReference>